<keyword evidence="1" id="KW-0472">Membrane</keyword>
<dbReference type="InterPro" id="IPR013877">
    <property type="entry name" value="YAP-bd/ALF4/Glomulin"/>
</dbReference>
<sequence>MEPYRVTCRWQTKKRSSLAFNGLLSPVNGHRRLPDVGHSLTGHSSQSIADGDFKKSEESISILVRFLDSISDFASSGSQDEQESENSAFEVVSQIYDYLISPSTDQAVIDALAFELPKAVAKLACVSTRCFENAERIINHFVKICSPRDMVSILCEAMTSSSNGFNASYFTPLLGALAKAFEALQRRPFEQVKAALPVVLKVLEAFLSNPEDEKDTGFVDLLSKSIIIAHSLEAICTRLDHKDKKLIALFALYVLQITALISNNVVAQISTMMSQLSHFLQYCGLTYFGLITGHEVDMAIDLLSQGKNSVWTLSDEDDHMSCFSYVRCGAILTVIWRDLSNEVDDSTKQDLEAVKLELSKNQTKRWDAIGMLKHIFTSISLPWELKRHGVDLLFCIMEGVDFRKDHDASSDYSAYIPSLYASLQAIQLVIVYASDPLLRKKAFDTFKMVLADLPPSLRFDILLALTRNSELSSMIAILLGCVKEEMHREYPQKSSKENEFPKSENNMLQHSSPFWTARVLDFVEFVLKPPNGGPPLLPEFSDAVLSALNLYRFVLITESSGNTNYSQVLSKNMLQKVYREWLEPLRGLVSSVRAESQEDDYQMASCGLNPLEFVLYRCIELVEENLKHQT</sequence>
<dbReference type="Pfam" id="PF08568">
    <property type="entry name" value="Kinetochor_Ybp2"/>
    <property type="match status" value="2"/>
</dbReference>
<evidence type="ECO:0000313" key="3">
    <source>
        <dbReference type="Proteomes" id="UP000326396"/>
    </source>
</evidence>
<organism evidence="2 3">
    <name type="scientific">Mikania micrantha</name>
    <name type="common">bitter vine</name>
    <dbReference type="NCBI Taxonomy" id="192012"/>
    <lineage>
        <taxon>Eukaryota</taxon>
        <taxon>Viridiplantae</taxon>
        <taxon>Streptophyta</taxon>
        <taxon>Embryophyta</taxon>
        <taxon>Tracheophyta</taxon>
        <taxon>Spermatophyta</taxon>
        <taxon>Magnoliopsida</taxon>
        <taxon>eudicotyledons</taxon>
        <taxon>Gunneridae</taxon>
        <taxon>Pentapetalae</taxon>
        <taxon>asterids</taxon>
        <taxon>campanulids</taxon>
        <taxon>Asterales</taxon>
        <taxon>Asteraceae</taxon>
        <taxon>Asteroideae</taxon>
        <taxon>Heliantheae alliance</taxon>
        <taxon>Eupatorieae</taxon>
        <taxon>Mikania</taxon>
    </lineage>
</organism>
<accession>A0A5N6N4C2</accession>
<keyword evidence="1" id="KW-0812">Transmembrane</keyword>
<protein>
    <recommendedName>
        <fullName evidence="4">Aberrant root formation protein 4</fullName>
    </recommendedName>
</protein>
<dbReference type="GO" id="GO:0005737">
    <property type="term" value="C:cytoplasm"/>
    <property type="evidence" value="ECO:0007669"/>
    <property type="project" value="TreeGrafter"/>
</dbReference>
<evidence type="ECO:0000256" key="1">
    <source>
        <dbReference type="SAM" id="Phobius"/>
    </source>
</evidence>
<gene>
    <name evidence="2" type="ORF">E3N88_25287</name>
</gene>
<dbReference type="PANTHER" id="PTHR15430">
    <property type="entry name" value="GLOMULIN"/>
    <property type="match status" value="1"/>
</dbReference>
<evidence type="ECO:0008006" key="4">
    <source>
        <dbReference type="Google" id="ProtNLM"/>
    </source>
</evidence>
<dbReference type="PANTHER" id="PTHR15430:SF1">
    <property type="entry name" value="GLOMULIN"/>
    <property type="match status" value="1"/>
</dbReference>
<keyword evidence="1" id="KW-1133">Transmembrane helix</keyword>
<dbReference type="Proteomes" id="UP000326396">
    <property type="component" value="Linkage Group LG3"/>
</dbReference>
<keyword evidence="3" id="KW-1185">Reference proteome</keyword>
<evidence type="ECO:0000313" key="2">
    <source>
        <dbReference type="EMBL" id="KAD4385119.1"/>
    </source>
</evidence>
<name>A0A5N6N4C2_9ASTR</name>
<reference evidence="2 3" key="1">
    <citation type="submission" date="2019-05" db="EMBL/GenBank/DDBJ databases">
        <title>Mikania micrantha, genome provides insights into the molecular mechanism of rapid growth.</title>
        <authorList>
            <person name="Liu B."/>
        </authorList>
    </citation>
    <scope>NUCLEOTIDE SEQUENCE [LARGE SCALE GENOMIC DNA]</scope>
    <source>
        <strain evidence="2">NLD-2019</strain>
        <tissue evidence="2">Leaf</tissue>
    </source>
</reference>
<dbReference type="EMBL" id="SZYD01000013">
    <property type="protein sequence ID" value="KAD4385119.1"/>
    <property type="molecule type" value="Genomic_DNA"/>
</dbReference>
<proteinExistence type="predicted"/>
<dbReference type="InterPro" id="IPR019516">
    <property type="entry name" value="Glomulin/ALF4"/>
</dbReference>
<feature type="transmembrane region" description="Helical" evidence="1">
    <location>
        <begin position="246"/>
        <end position="266"/>
    </location>
</feature>
<dbReference type="AlphaFoldDB" id="A0A5N6N4C2"/>
<comment type="caution">
    <text evidence="2">The sequence shown here is derived from an EMBL/GenBank/DDBJ whole genome shotgun (WGS) entry which is preliminary data.</text>
</comment>
<dbReference type="OrthoDB" id="619536at2759"/>
<dbReference type="GO" id="GO:0055105">
    <property type="term" value="F:ubiquitin-protein transferase inhibitor activity"/>
    <property type="evidence" value="ECO:0007669"/>
    <property type="project" value="TreeGrafter"/>
</dbReference>